<dbReference type="Gene3D" id="3.10.350.10">
    <property type="entry name" value="LysM domain"/>
    <property type="match status" value="1"/>
</dbReference>
<dbReference type="SMART" id="SM00257">
    <property type="entry name" value="LysM"/>
    <property type="match status" value="1"/>
</dbReference>
<keyword evidence="6" id="KW-1185">Reference proteome</keyword>
<dbReference type="SUPFAM" id="SSF54106">
    <property type="entry name" value="LysM domain"/>
    <property type="match status" value="1"/>
</dbReference>
<dbReference type="PROSITE" id="PS51109">
    <property type="entry name" value="G5"/>
    <property type="match status" value="1"/>
</dbReference>
<feature type="domain" description="G5" evidence="3">
    <location>
        <begin position="284"/>
        <end position="364"/>
    </location>
</feature>
<dbReference type="AlphaFoldDB" id="A0A2W7N457"/>
<dbReference type="Pfam" id="PF01476">
    <property type="entry name" value="LysM"/>
    <property type="match status" value="1"/>
</dbReference>
<evidence type="ECO:0000313" key="6">
    <source>
        <dbReference type="Proteomes" id="UP000248646"/>
    </source>
</evidence>
<protein>
    <submittedName>
        <fullName evidence="5">Murein DD-endopeptidase MepM/ murein hydrolase activator NlpD</fullName>
    </submittedName>
</protein>
<dbReference type="Gene3D" id="2.70.70.10">
    <property type="entry name" value="Glucose Permease (Domain IIA)"/>
    <property type="match status" value="1"/>
</dbReference>
<dbReference type="InterPro" id="IPR011098">
    <property type="entry name" value="G5_dom"/>
</dbReference>
<dbReference type="InterPro" id="IPR036779">
    <property type="entry name" value="LysM_dom_sf"/>
</dbReference>
<feature type="domain" description="LysM" evidence="4">
    <location>
        <begin position="232"/>
        <end position="277"/>
    </location>
</feature>
<keyword evidence="1 2" id="KW-0732">Signal</keyword>
<name>A0A2W7N457_9BACI</name>
<dbReference type="OrthoDB" id="9805070at2"/>
<dbReference type="SUPFAM" id="SSF51261">
    <property type="entry name" value="Duplicated hybrid motif"/>
    <property type="match status" value="1"/>
</dbReference>
<dbReference type="PANTHER" id="PTHR21666">
    <property type="entry name" value="PEPTIDASE-RELATED"/>
    <property type="match status" value="1"/>
</dbReference>
<gene>
    <name evidence="5" type="ORF">C7437_106147</name>
</gene>
<dbReference type="InterPro" id="IPR016047">
    <property type="entry name" value="M23ase_b-sheet_dom"/>
</dbReference>
<evidence type="ECO:0000259" key="3">
    <source>
        <dbReference type="PROSITE" id="PS51109"/>
    </source>
</evidence>
<dbReference type="CDD" id="cd12797">
    <property type="entry name" value="M23_peptidase"/>
    <property type="match status" value="1"/>
</dbReference>
<dbReference type="Pfam" id="PF07501">
    <property type="entry name" value="G5"/>
    <property type="match status" value="1"/>
</dbReference>
<feature type="signal peptide" evidence="2">
    <location>
        <begin position="1"/>
        <end position="46"/>
    </location>
</feature>
<dbReference type="CDD" id="cd00118">
    <property type="entry name" value="LysM"/>
    <property type="match status" value="1"/>
</dbReference>
<dbReference type="Gene3D" id="2.20.230.10">
    <property type="entry name" value="Resuscitation-promoting factor rpfb"/>
    <property type="match status" value="1"/>
</dbReference>
<dbReference type="PROSITE" id="PS51782">
    <property type="entry name" value="LYSM"/>
    <property type="match status" value="1"/>
</dbReference>
<comment type="caution">
    <text evidence="5">The sequence shown here is derived from an EMBL/GenBank/DDBJ whole genome shotgun (WGS) entry which is preliminary data.</text>
</comment>
<proteinExistence type="predicted"/>
<reference evidence="5 6" key="1">
    <citation type="submission" date="2018-06" db="EMBL/GenBank/DDBJ databases">
        <title>Genomic Encyclopedia of Type Strains, Phase IV (KMG-IV): sequencing the most valuable type-strain genomes for metagenomic binning, comparative biology and taxonomic classification.</title>
        <authorList>
            <person name="Goeker M."/>
        </authorList>
    </citation>
    <scope>NUCLEOTIDE SEQUENCE [LARGE SCALE GENOMIC DNA]</scope>
    <source>
        <strain evidence="5 6">DSM 5</strain>
    </source>
</reference>
<accession>A0A2W7N457</accession>
<evidence type="ECO:0000256" key="1">
    <source>
        <dbReference type="ARBA" id="ARBA00022729"/>
    </source>
</evidence>
<dbReference type="PANTHER" id="PTHR21666:SF270">
    <property type="entry name" value="MUREIN HYDROLASE ACTIVATOR ENVC"/>
    <property type="match status" value="1"/>
</dbReference>
<dbReference type="SMART" id="SM01208">
    <property type="entry name" value="G5"/>
    <property type="match status" value="1"/>
</dbReference>
<dbReference type="Pfam" id="PF01551">
    <property type="entry name" value="Peptidase_M23"/>
    <property type="match status" value="1"/>
</dbReference>
<feature type="chain" id="PRO_5016127751" evidence="2">
    <location>
        <begin position="47"/>
        <end position="492"/>
    </location>
</feature>
<dbReference type="Proteomes" id="UP000248646">
    <property type="component" value="Unassembled WGS sequence"/>
</dbReference>
<dbReference type="EMBL" id="QKZI01000006">
    <property type="protein sequence ID" value="PZX03721.1"/>
    <property type="molecule type" value="Genomic_DNA"/>
</dbReference>
<keyword evidence="5" id="KW-0378">Hydrolase</keyword>
<evidence type="ECO:0000256" key="2">
    <source>
        <dbReference type="SAM" id="SignalP"/>
    </source>
</evidence>
<dbReference type="RefSeq" id="WP_111440177.1">
    <property type="nucleotide sequence ID" value="NZ_QKZI01000006.1"/>
</dbReference>
<dbReference type="GO" id="GO:0004222">
    <property type="term" value="F:metalloendopeptidase activity"/>
    <property type="evidence" value="ECO:0007669"/>
    <property type="project" value="TreeGrafter"/>
</dbReference>
<organism evidence="5 6">
    <name type="scientific">Psychrobacillus insolitus</name>
    <dbReference type="NCBI Taxonomy" id="1461"/>
    <lineage>
        <taxon>Bacteria</taxon>
        <taxon>Bacillati</taxon>
        <taxon>Bacillota</taxon>
        <taxon>Bacilli</taxon>
        <taxon>Bacillales</taxon>
        <taxon>Bacillaceae</taxon>
        <taxon>Psychrobacillus</taxon>
    </lineage>
</organism>
<evidence type="ECO:0000313" key="5">
    <source>
        <dbReference type="EMBL" id="PZX03721.1"/>
    </source>
</evidence>
<dbReference type="InterPro" id="IPR050570">
    <property type="entry name" value="Cell_wall_metabolism_enzyme"/>
</dbReference>
<dbReference type="InterPro" id="IPR011055">
    <property type="entry name" value="Dup_hybrid_motif"/>
</dbReference>
<sequence>MFFKRKKEEQKAIKLNVLSNRKSSMIKKAAISVLLLSGFSFNMAFANEAESNSDLKEIHHIYSSGEYVGALSDTSGIQEMIDKKIEASSPQYENLSLKAGSDLSVVSEQVFTSSTKDKETLQKLDKLIEVEATAFALSVNDEIAVYVKDLATYEETLRKFKLNFITEEQLTALEARSSSSESLPDLQENETRISELILKEKVSGVTSGITPDEVVAADEAVKILLNGAVEQETYTVATGDVLGSIASKFDLTAAEIVKLNPGITDSTVLQIGQTLNVTVSKPLINVEALYEKKVVEVIKQSKTVKESDDMYKGDTKVQQEGSDGEKVATYLLRKENGTLVGQSLKEETVLVEPIEHIVLKGTKVIPSRGAGTFAWPAEGGYISSKMGYRWGRQHAGIDIARPSGYTIKAADNGIVIASGMHDTYGNRVVIDHQNGYKTTYAHMSSLSVSVGDVVPQGSKLGVMGSTGRSTGTHLHFEVEKNGATIDPLTVLN</sequence>
<dbReference type="InterPro" id="IPR018392">
    <property type="entry name" value="LysM"/>
</dbReference>
<evidence type="ECO:0000259" key="4">
    <source>
        <dbReference type="PROSITE" id="PS51782"/>
    </source>
</evidence>